<feature type="coiled-coil region" evidence="1">
    <location>
        <begin position="414"/>
        <end position="441"/>
    </location>
</feature>
<proteinExistence type="predicted"/>
<dbReference type="AlphaFoldDB" id="A0A0F9F5P3"/>
<protein>
    <recommendedName>
        <fullName evidence="3">Phage portal protein</fullName>
    </recommendedName>
</protein>
<evidence type="ECO:0000256" key="1">
    <source>
        <dbReference type="SAM" id="Coils"/>
    </source>
</evidence>
<name>A0A0F9F5P3_9ZZZZ</name>
<evidence type="ECO:0008006" key="3">
    <source>
        <dbReference type="Google" id="ProtNLM"/>
    </source>
</evidence>
<accession>A0A0F9F5P3</accession>
<feature type="non-terminal residue" evidence="2">
    <location>
        <position position="1"/>
    </location>
</feature>
<sequence length="508" mass="58626">EMWWDPDSKKRNLADARWLMRVKRLSYSDIEALWPSKAAEVIAKGPWDKATDEAMGFEANANSPDQYVDSDYEEWDIRPDRKKIRVVEYQWWERETVYRVATEEKVVEFNAARFKLLKDGFDSEGTRYLKQTKRVYKRAFIAGETILEEGDGPCDHDFTYKPITGKRDRNKNIWFGLVRAMMDPQRWANKFYSQILHVINTNAKGGILAEEDAFPNQRDAEKNWAKADSIVTVKKGVLQRKGIQPKPMIPYPTGLDRLMELAMDSHYTVTGVSLEMLGLADRNQPGVLEYQRKQAGLTILAPLFGSLRQYRKQQGRVLLYFIRTYISDGRLMRILGKEGAEFVPLMKQDETVQYDVIVDEAATSPNQKEKTFAVMTEILPLALQAGFPPPVEILEYLPLPLTVINAWKKSIAQQGENNEEMQKLQEQIQKLSEENAKLKIGEQVKIMQLQGEQKLDVAKFQQDAELADEKMDLKEYESERGLDIKERQMEGELAIKKKAVNSQNRISK</sequence>
<organism evidence="2">
    <name type="scientific">marine sediment metagenome</name>
    <dbReference type="NCBI Taxonomy" id="412755"/>
    <lineage>
        <taxon>unclassified sequences</taxon>
        <taxon>metagenomes</taxon>
        <taxon>ecological metagenomes</taxon>
    </lineage>
</organism>
<dbReference type="Pfam" id="PF16510">
    <property type="entry name" value="P22_portal"/>
    <property type="match status" value="1"/>
</dbReference>
<dbReference type="EMBL" id="LAZR01024856">
    <property type="protein sequence ID" value="KKL73781.1"/>
    <property type="molecule type" value="Genomic_DNA"/>
</dbReference>
<gene>
    <name evidence="2" type="ORF">LCGC14_2071450</name>
</gene>
<comment type="caution">
    <text evidence="2">The sequence shown here is derived from an EMBL/GenBank/DDBJ whole genome shotgun (WGS) entry which is preliminary data.</text>
</comment>
<dbReference type="InterPro" id="IPR032427">
    <property type="entry name" value="P22_portal"/>
</dbReference>
<reference evidence="2" key="1">
    <citation type="journal article" date="2015" name="Nature">
        <title>Complex archaea that bridge the gap between prokaryotes and eukaryotes.</title>
        <authorList>
            <person name="Spang A."/>
            <person name="Saw J.H."/>
            <person name="Jorgensen S.L."/>
            <person name="Zaremba-Niedzwiedzka K."/>
            <person name="Martijn J."/>
            <person name="Lind A.E."/>
            <person name="van Eijk R."/>
            <person name="Schleper C."/>
            <person name="Guy L."/>
            <person name="Ettema T.J."/>
        </authorList>
    </citation>
    <scope>NUCLEOTIDE SEQUENCE</scope>
</reference>
<evidence type="ECO:0000313" key="2">
    <source>
        <dbReference type="EMBL" id="KKL73781.1"/>
    </source>
</evidence>
<keyword evidence="1" id="KW-0175">Coiled coil</keyword>